<comment type="caution">
    <text evidence="1">The sequence shown here is derived from an EMBL/GenBank/DDBJ whole genome shotgun (WGS) entry which is preliminary data.</text>
</comment>
<feature type="non-terminal residue" evidence="1">
    <location>
        <position position="68"/>
    </location>
</feature>
<dbReference type="EMBL" id="BTSX01000001">
    <property type="protein sequence ID" value="GMS79442.1"/>
    <property type="molecule type" value="Genomic_DNA"/>
</dbReference>
<reference evidence="1" key="1">
    <citation type="submission" date="2023-10" db="EMBL/GenBank/DDBJ databases">
        <title>Genome assembly of Pristionchus species.</title>
        <authorList>
            <person name="Yoshida K."/>
            <person name="Sommer R.J."/>
        </authorList>
    </citation>
    <scope>NUCLEOTIDE SEQUENCE</scope>
    <source>
        <strain evidence="1">RS0144</strain>
    </source>
</reference>
<protein>
    <submittedName>
        <fullName evidence="1">Uncharacterized protein</fullName>
    </submittedName>
</protein>
<dbReference type="AlphaFoldDB" id="A0AAV5SAN1"/>
<keyword evidence="2" id="KW-1185">Reference proteome</keyword>
<proteinExistence type="predicted"/>
<dbReference type="Proteomes" id="UP001432027">
    <property type="component" value="Unassembled WGS sequence"/>
</dbReference>
<sequence length="68" mass="7746">VQARANKQQSVASTRRPLLKWEVILVLSLLATTSLADDRQRKLDKLDARIISAERKHLASILYKFLST</sequence>
<feature type="non-terminal residue" evidence="1">
    <location>
        <position position="1"/>
    </location>
</feature>
<organism evidence="1 2">
    <name type="scientific">Pristionchus entomophagus</name>
    <dbReference type="NCBI Taxonomy" id="358040"/>
    <lineage>
        <taxon>Eukaryota</taxon>
        <taxon>Metazoa</taxon>
        <taxon>Ecdysozoa</taxon>
        <taxon>Nematoda</taxon>
        <taxon>Chromadorea</taxon>
        <taxon>Rhabditida</taxon>
        <taxon>Rhabditina</taxon>
        <taxon>Diplogasteromorpha</taxon>
        <taxon>Diplogasteroidea</taxon>
        <taxon>Neodiplogasteridae</taxon>
        <taxon>Pristionchus</taxon>
    </lineage>
</organism>
<name>A0AAV5SAN1_9BILA</name>
<gene>
    <name evidence="1" type="ORF">PENTCL1PPCAC_1617</name>
</gene>
<accession>A0AAV5SAN1</accession>
<evidence type="ECO:0000313" key="2">
    <source>
        <dbReference type="Proteomes" id="UP001432027"/>
    </source>
</evidence>
<evidence type="ECO:0000313" key="1">
    <source>
        <dbReference type="EMBL" id="GMS79442.1"/>
    </source>
</evidence>